<dbReference type="Proteomes" id="UP001059380">
    <property type="component" value="Chromosome"/>
</dbReference>
<dbReference type="AlphaFoldDB" id="A0A9J7BYX2"/>
<organism evidence="2 3">
    <name type="scientific">Occallatibacter riparius</name>
    <dbReference type="NCBI Taxonomy" id="1002689"/>
    <lineage>
        <taxon>Bacteria</taxon>
        <taxon>Pseudomonadati</taxon>
        <taxon>Acidobacteriota</taxon>
        <taxon>Terriglobia</taxon>
        <taxon>Terriglobales</taxon>
        <taxon>Acidobacteriaceae</taxon>
        <taxon>Occallatibacter</taxon>
    </lineage>
</organism>
<evidence type="ECO:0000259" key="1">
    <source>
        <dbReference type="Pfam" id="PF07978"/>
    </source>
</evidence>
<reference evidence="2" key="1">
    <citation type="submission" date="2021-04" db="EMBL/GenBank/DDBJ databases">
        <title>Phylogenetic analysis of Acidobacteriaceae.</title>
        <authorList>
            <person name="Qiu L."/>
            <person name="Zhang Q."/>
        </authorList>
    </citation>
    <scope>NUCLEOTIDE SEQUENCE</scope>
    <source>
        <strain evidence="2">DSM 25168</strain>
    </source>
</reference>
<evidence type="ECO:0000313" key="2">
    <source>
        <dbReference type="EMBL" id="UWZ86662.1"/>
    </source>
</evidence>
<dbReference type="Gene3D" id="3.30.70.100">
    <property type="match status" value="1"/>
</dbReference>
<dbReference type="InterPro" id="IPR011008">
    <property type="entry name" value="Dimeric_a/b-barrel"/>
</dbReference>
<dbReference type="PROSITE" id="PS51318">
    <property type="entry name" value="TAT"/>
    <property type="match status" value="1"/>
</dbReference>
<dbReference type="InterPro" id="IPR006311">
    <property type="entry name" value="TAT_signal"/>
</dbReference>
<accession>A0A9J7BYX2</accession>
<sequence length="151" mass="17175">MATAAPLTRRAVLGGVAVAAIAQALDGTTAYPEARTRMMITCFIRYQIDPFQREAFQKYAENWGRIIPRCGGDLVGYFLPREGTNDIAWGLISFASLAEYEAYRQRLREDREAMENFSTAQHLRFILREERTFVEGVEGTIHRPSHMKQNG</sequence>
<dbReference type="RefSeq" id="WP_260796299.1">
    <property type="nucleotide sequence ID" value="NZ_CP093313.1"/>
</dbReference>
<evidence type="ECO:0000313" key="3">
    <source>
        <dbReference type="Proteomes" id="UP001059380"/>
    </source>
</evidence>
<feature type="domain" description="NIPSNAP" evidence="1">
    <location>
        <begin position="43"/>
        <end position="134"/>
    </location>
</feature>
<dbReference type="InterPro" id="IPR012577">
    <property type="entry name" value="NIPSNAP"/>
</dbReference>
<proteinExistence type="predicted"/>
<name>A0A9J7BYX2_9BACT</name>
<dbReference type="KEGG" id="orp:MOP44_12120"/>
<keyword evidence="3" id="KW-1185">Reference proteome</keyword>
<gene>
    <name evidence="2" type="ORF">MOP44_12120</name>
</gene>
<dbReference type="SUPFAM" id="SSF54909">
    <property type="entry name" value="Dimeric alpha+beta barrel"/>
    <property type="match status" value="1"/>
</dbReference>
<dbReference type="EMBL" id="CP093313">
    <property type="protein sequence ID" value="UWZ86662.1"/>
    <property type="molecule type" value="Genomic_DNA"/>
</dbReference>
<protein>
    <submittedName>
        <fullName evidence="2">NIPSNAP family protein</fullName>
    </submittedName>
</protein>
<dbReference type="Pfam" id="PF07978">
    <property type="entry name" value="NIPSNAP"/>
    <property type="match status" value="1"/>
</dbReference>